<dbReference type="InterPro" id="IPR004073">
    <property type="entry name" value="GPCR_3_vmron_rcpt_2"/>
</dbReference>
<evidence type="ECO:0000256" key="9">
    <source>
        <dbReference type="ARBA" id="ARBA00023170"/>
    </source>
</evidence>
<keyword evidence="16" id="KW-1185">Reference proteome</keyword>
<comment type="caution">
    <text evidence="15">The sequence shown here is derived from an EMBL/GenBank/DDBJ whole genome shotgun (WGS) entry which is preliminary data.</text>
</comment>
<dbReference type="Pfam" id="PF01094">
    <property type="entry name" value="ANF_receptor"/>
    <property type="match status" value="2"/>
</dbReference>
<dbReference type="PROSITE" id="PS00981">
    <property type="entry name" value="G_PROTEIN_RECEP_F3_3"/>
    <property type="match status" value="1"/>
</dbReference>
<evidence type="ECO:0000256" key="3">
    <source>
        <dbReference type="ARBA" id="ARBA00022475"/>
    </source>
</evidence>
<keyword evidence="7" id="KW-0297">G-protein coupled receptor</keyword>
<feature type="transmembrane region" description="Helical" evidence="12">
    <location>
        <begin position="668"/>
        <end position="691"/>
    </location>
</feature>
<dbReference type="InterPro" id="IPR017979">
    <property type="entry name" value="GPCR_3_CS"/>
</dbReference>
<feature type="transmembrane region" description="Helical" evidence="12">
    <location>
        <begin position="1319"/>
        <end position="1341"/>
    </location>
</feature>
<accession>A0AAW0NWG1</accession>
<keyword evidence="4 12" id="KW-0812">Transmembrane</keyword>
<gene>
    <name evidence="15" type="ORF">WMY93_017818</name>
</gene>
<evidence type="ECO:0000313" key="16">
    <source>
        <dbReference type="Proteomes" id="UP001460270"/>
    </source>
</evidence>
<name>A0AAW0NWG1_9GOBI</name>
<dbReference type="PROSITE" id="PS50259">
    <property type="entry name" value="G_PROTEIN_RECEP_F3_4"/>
    <property type="match status" value="3"/>
</dbReference>
<feature type="domain" description="G-protein coupled receptors family 3 profile" evidence="14">
    <location>
        <begin position="509"/>
        <end position="773"/>
    </location>
</feature>
<feature type="transmembrane region" description="Helical" evidence="12">
    <location>
        <begin position="735"/>
        <end position="758"/>
    </location>
</feature>
<evidence type="ECO:0000259" key="14">
    <source>
        <dbReference type="PROSITE" id="PS50259"/>
    </source>
</evidence>
<proteinExistence type="inferred from homology"/>
<evidence type="ECO:0000256" key="4">
    <source>
        <dbReference type="ARBA" id="ARBA00022692"/>
    </source>
</evidence>
<sequence length="1429" mass="158658">MSFLLLFSLTLCFLCSLTFIGRPSEWSCMLRHTAFGITFVLCISCVLGKTIVVLMAFRATLPGSNVMKWFGPLQQRLSVLAFTLVQISHFATCACLSDKKRFPSFFRTIPSDLYQSRALAQLVRHFGWTWVGAIRTNNEYGNNGMATFTETAHELGICLEYSVSFVTTDPPEKILNIVKTIKQSSARVIVTFLTPNEVDVLIIVLSENNVTGYQWVGTEAWIVDSKFVAMDKQHILDGAIGLSIPKAHVSGMKEFMMDVKPLNTSGNQLFSEFWEELFSCKFNAESSQKQCTGTESLTGVSNSFTDMSLMPIFNNVYKGVYAVAHALHKILKCNKTCQTDVELSPHMTLQQLKGIHFRTKEGEEVYFNENGDPAAKYEIINWQPNVQGTVDFVTVGLYDASLPANQQLKLSNTSINWAQNSKQASNLILCMMQVPVSVCSKTCSPGTRKVLQKGKPVCCYDCVLCAEGEISNTTDSVTCFQCPPDFWPNAQRDACVKKEIEFLSYDEIMGVLLTVASLFGTCMTCTVAWIFFKYRKTPIVKANNSELSFLLLFSLTLCFLCSLTFIGRPSEWSCMLRHTAFGITFVLCISCVLGKTIVVLMAFRATLPGSNVMKWFGPLQQRLSVIGFTLIQVLICVLWLSTSPPFPFKNVKQFTHKIIMECSMGSTIGFWAVLGYIGLLAFLCFVLAFLARKLPDNFNEAKFITFSMLIFCAVWITFIPAYVSSPGKFSVAVEIFAILSSSFGLVFCIFMPKCYIILLKPEKNTKKNIMDGELILGGIFSFHNNWMISQHNYTEKPKLQQCTSLNFRDFQFAQAMLFAIAEINNSSALLPGISLGYKMFDSCGSILHGVGGALVLANGYREVFVSSETPCTSAAQVQAILGETPSSLCIAIATVLGPFSLPMISHFATCACLSDKVRFPSFFRTIPSDLYQSRALAQLVRHFGWTWVGAIRTNDAYGNSGMATFSETAHKLGICLEYSVSFVRTDPPEKIQNIVKTIKQSSARVIVAFLTPNEVDVLITALSENNVTGYQWVGTEAWIVDSKTVAMDKQHILDGAIGLSIPKAHVSGMKEFMMDVKPLNTSGNQLFSEFWEELFSCKFNAESSQKQCTGTESLTGVSNSFTDMSLMPIFSNIYKGVYAVAHALHKILKCNKTCQTDVKLSPHMTLQQLKDIHFQTKEGEEVYFNENGDPAAKYEIINWQPNVQGTVDFVTVGLYDASLPANQQLKLQNTSINWAQNLKQASNLILCMMQVPVSVCSKTCSPGTRKVLQKGKPVCCYHCVLCAEGEISNTTDSVTCFQCPPDFWPNAQRDTCVKKEIEFLSYDEIMGVLLTVASLFGTCMTKTPIVKANNSELSFLLLFSLTLCFLCSLTFIGRPSEWSCMLRHTAFGITFVLCISCVLGKTIVVLMAFRATLPGSNCGSLLYQLMSAL</sequence>
<feature type="transmembrane region" description="Helical" evidence="12">
    <location>
        <begin position="703"/>
        <end position="723"/>
    </location>
</feature>
<comment type="similarity">
    <text evidence="2">Belongs to the G-protein coupled receptor 3 family.</text>
</comment>
<dbReference type="InterPro" id="IPR017978">
    <property type="entry name" value="GPCR_3_C"/>
</dbReference>
<evidence type="ECO:0000256" key="6">
    <source>
        <dbReference type="ARBA" id="ARBA00022989"/>
    </source>
</evidence>
<keyword evidence="9" id="KW-0675">Receptor</keyword>
<keyword evidence="8 12" id="KW-0472">Membrane</keyword>
<evidence type="ECO:0000256" key="1">
    <source>
        <dbReference type="ARBA" id="ARBA00004651"/>
    </source>
</evidence>
<evidence type="ECO:0000256" key="13">
    <source>
        <dbReference type="SAM" id="SignalP"/>
    </source>
</evidence>
<feature type="transmembrane region" description="Helical" evidence="12">
    <location>
        <begin position="1353"/>
        <end position="1373"/>
    </location>
</feature>
<dbReference type="GO" id="GO:0004930">
    <property type="term" value="F:G protein-coupled receptor activity"/>
    <property type="evidence" value="ECO:0007669"/>
    <property type="project" value="UniProtKB-KW"/>
</dbReference>
<dbReference type="Gene3D" id="2.10.50.30">
    <property type="entry name" value="GPCR, family 3, nine cysteines domain"/>
    <property type="match status" value="2"/>
</dbReference>
<dbReference type="EMBL" id="JBBPFD010000012">
    <property type="protein sequence ID" value="KAK7905211.1"/>
    <property type="molecule type" value="Genomic_DNA"/>
</dbReference>
<dbReference type="Pfam" id="PF00003">
    <property type="entry name" value="7tm_3"/>
    <property type="match status" value="2"/>
</dbReference>
<dbReference type="InterPro" id="IPR000068">
    <property type="entry name" value="GPCR_3_Ca_sens_rcpt-rel"/>
</dbReference>
<dbReference type="PRINTS" id="PR00248">
    <property type="entry name" value="GPCRMGR"/>
</dbReference>
<evidence type="ECO:0000256" key="5">
    <source>
        <dbReference type="ARBA" id="ARBA00022729"/>
    </source>
</evidence>
<dbReference type="PANTHER" id="PTHR24061:SF528">
    <property type="entry name" value="C-FAMILY ODORANT RECEPTOR OLFCD2-RELATED"/>
    <property type="match status" value="1"/>
</dbReference>
<evidence type="ECO:0000313" key="15">
    <source>
        <dbReference type="EMBL" id="KAK7905211.1"/>
    </source>
</evidence>
<dbReference type="PRINTS" id="PR01535">
    <property type="entry name" value="VOMERONASL2R"/>
</dbReference>
<dbReference type="InterPro" id="IPR000337">
    <property type="entry name" value="GPCR_3"/>
</dbReference>
<dbReference type="PANTHER" id="PTHR24061">
    <property type="entry name" value="CALCIUM-SENSING RECEPTOR-RELATED"/>
    <property type="match status" value="1"/>
</dbReference>
<keyword evidence="3" id="KW-1003">Cell membrane</keyword>
<feature type="transmembrane region" description="Helical" evidence="12">
    <location>
        <begin position="579"/>
        <end position="603"/>
    </location>
</feature>
<organism evidence="15 16">
    <name type="scientific">Mugilogobius chulae</name>
    <name type="common">yellowstripe goby</name>
    <dbReference type="NCBI Taxonomy" id="88201"/>
    <lineage>
        <taxon>Eukaryota</taxon>
        <taxon>Metazoa</taxon>
        <taxon>Chordata</taxon>
        <taxon>Craniata</taxon>
        <taxon>Vertebrata</taxon>
        <taxon>Euteleostomi</taxon>
        <taxon>Actinopterygii</taxon>
        <taxon>Neopterygii</taxon>
        <taxon>Teleostei</taxon>
        <taxon>Neoteleostei</taxon>
        <taxon>Acanthomorphata</taxon>
        <taxon>Gobiaria</taxon>
        <taxon>Gobiiformes</taxon>
        <taxon>Gobioidei</taxon>
        <taxon>Gobiidae</taxon>
        <taxon>Gobionellinae</taxon>
        <taxon>Mugilogobius</taxon>
    </lineage>
</organism>
<dbReference type="InterPro" id="IPR011500">
    <property type="entry name" value="GPCR_3_9-Cys_dom"/>
</dbReference>
<keyword evidence="5 13" id="KW-0732">Signal</keyword>
<feature type="domain" description="G-protein coupled receptors family 3 profile" evidence="14">
    <location>
        <begin position="1"/>
        <end position="87"/>
    </location>
</feature>
<dbReference type="Pfam" id="PF07562">
    <property type="entry name" value="NCD3G"/>
    <property type="match status" value="2"/>
</dbReference>
<feature type="transmembrane region" description="Helical" evidence="12">
    <location>
        <begin position="1385"/>
        <end position="1409"/>
    </location>
</feature>
<dbReference type="Gene3D" id="3.40.50.2300">
    <property type="match status" value="4"/>
</dbReference>
<dbReference type="SUPFAM" id="SSF53822">
    <property type="entry name" value="Periplasmic binding protein-like I"/>
    <property type="match status" value="2"/>
</dbReference>
<dbReference type="InterPro" id="IPR038550">
    <property type="entry name" value="GPCR_3_9-Cys_sf"/>
</dbReference>
<evidence type="ECO:0000256" key="8">
    <source>
        <dbReference type="ARBA" id="ARBA00023136"/>
    </source>
</evidence>
<feature type="transmembrane region" description="Helical" evidence="12">
    <location>
        <begin position="623"/>
        <end position="641"/>
    </location>
</feature>
<feature type="domain" description="G-protein coupled receptors family 3 profile" evidence="14">
    <location>
        <begin position="1343"/>
        <end position="1415"/>
    </location>
</feature>
<dbReference type="GO" id="GO:0005886">
    <property type="term" value="C:plasma membrane"/>
    <property type="evidence" value="ECO:0007669"/>
    <property type="project" value="UniProtKB-SubCell"/>
</dbReference>
<keyword evidence="10" id="KW-0325">Glycoprotein</keyword>
<reference evidence="16" key="1">
    <citation type="submission" date="2024-04" db="EMBL/GenBank/DDBJ databases">
        <title>Salinicola lusitanus LLJ914,a marine bacterium isolated from the Okinawa Trough.</title>
        <authorList>
            <person name="Li J."/>
        </authorList>
    </citation>
    <scope>NUCLEOTIDE SEQUENCE [LARGE SCALE GENOMIC DNA]</scope>
</reference>
<protein>
    <recommendedName>
        <fullName evidence="14">G-protein coupled receptors family 3 profile domain-containing protein</fullName>
    </recommendedName>
</protein>
<evidence type="ECO:0000256" key="10">
    <source>
        <dbReference type="ARBA" id="ARBA00023180"/>
    </source>
</evidence>
<feature type="transmembrane region" description="Helical" evidence="12">
    <location>
        <begin position="508"/>
        <end position="532"/>
    </location>
</feature>
<dbReference type="FunFam" id="3.40.50.2300:FF:000016">
    <property type="entry name" value="Taste 1 receptor member 2"/>
    <property type="match status" value="2"/>
</dbReference>
<keyword evidence="11" id="KW-0807">Transducer</keyword>
<dbReference type="CDD" id="cd15283">
    <property type="entry name" value="7tmC_V2R_pheromone"/>
    <property type="match status" value="1"/>
</dbReference>
<feature type="transmembrane region" description="Helical" evidence="12">
    <location>
        <begin position="34"/>
        <end position="57"/>
    </location>
</feature>
<comment type="subcellular location">
    <subcellularLocation>
        <location evidence="1">Cell membrane</location>
        <topology evidence="1">Multi-pass membrane protein</topology>
    </subcellularLocation>
</comment>
<dbReference type="InterPro" id="IPR028082">
    <property type="entry name" value="Peripla_BP_I"/>
</dbReference>
<dbReference type="FunFam" id="2.10.50.30:FF:000002">
    <property type="entry name" value="Vomeronasal 2 receptor, h1"/>
    <property type="match status" value="2"/>
</dbReference>
<keyword evidence="6 12" id="KW-1133">Transmembrane helix</keyword>
<dbReference type="CDD" id="cd06364">
    <property type="entry name" value="PBP1_CaSR"/>
    <property type="match status" value="1"/>
</dbReference>
<dbReference type="Proteomes" id="UP001460270">
    <property type="component" value="Unassembled WGS sequence"/>
</dbReference>
<feature type="transmembrane region" description="Helical" evidence="12">
    <location>
        <begin position="547"/>
        <end position="567"/>
    </location>
</feature>
<feature type="signal peptide" evidence="13">
    <location>
        <begin position="1"/>
        <end position="20"/>
    </location>
</feature>
<evidence type="ECO:0000256" key="11">
    <source>
        <dbReference type="ARBA" id="ARBA00023224"/>
    </source>
</evidence>
<feature type="chain" id="PRO_5043407436" description="G-protein coupled receptors family 3 profile domain-containing protein" evidence="13">
    <location>
        <begin position="21"/>
        <end position="1429"/>
    </location>
</feature>
<evidence type="ECO:0000256" key="12">
    <source>
        <dbReference type="SAM" id="Phobius"/>
    </source>
</evidence>
<evidence type="ECO:0000256" key="2">
    <source>
        <dbReference type="ARBA" id="ARBA00007242"/>
    </source>
</evidence>
<dbReference type="InterPro" id="IPR001828">
    <property type="entry name" value="ANF_lig-bd_rcpt"/>
</dbReference>
<evidence type="ECO:0000256" key="7">
    <source>
        <dbReference type="ARBA" id="ARBA00023040"/>
    </source>
</evidence>